<keyword evidence="1" id="KW-0812">Transmembrane</keyword>
<dbReference type="EMBL" id="CP060394">
    <property type="protein sequence ID" value="QNI32320.1"/>
    <property type="molecule type" value="Genomic_DNA"/>
</dbReference>
<organism evidence="3 4">
    <name type="scientific">Alloacidobacterium dinghuense</name>
    <dbReference type="NCBI Taxonomy" id="2763107"/>
    <lineage>
        <taxon>Bacteria</taxon>
        <taxon>Pseudomonadati</taxon>
        <taxon>Acidobacteriota</taxon>
        <taxon>Terriglobia</taxon>
        <taxon>Terriglobales</taxon>
        <taxon>Acidobacteriaceae</taxon>
        <taxon>Alloacidobacterium</taxon>
    </lineage>
</organism>
<dbReference type="Proteomes" id="UP000515312">
    <property type="component" value="Chromosome"/>
</dbReference>
<keyword evidence="1" id="KW-0472">Membrane</keyword>
<keyword evidence="1" id="KW-1133">Transmembrane helix</keyword>
<feature type="transmembrane region" description="Helical" evidence="1">
    <location>
        <begin position="6"/>
        <end position="26"/>
    </location>
</feature>
<protein>
    <submittedName>
        <fullName evidence="3">NfeD family protein</fullName>
    </submittedName>
</protein>
<evidence type="ECO:0000313" key="4">
    <source>
        <dbReference type="Proteomes" id="UP000515312"/>
    </source>
</evidence>
<reference evidence="3 4" key="1">
    <citation type="submission" date="2020-08" db="EMBL/GenBank/DDBJ databases">
        <title>Edaphobacter telluris sp. nov. and Acidobacterium dinghuensis sp. nov., two acidobacteria isolated from forest soil.</title>
        <authorList>
            <person name="Fu J."/>
            <person name="Qiu L."/>
        </authorList>
    </citation>
    <scope>NUCLEOTIDE SEQUENCE [LARGE SCALE GENOMIC DNA]</scope>
    <source>
        <strain evidence="3">4Y35</strain>
    </source>
</reference>
<gene>
    <name evidence="3" type="ORF">H7849_25625</name>
</gene>
<dbReference type="InterPro" id="IPR058653">
    <property type="entry name" value="NfeD2_TM"/>
</dbReference>
<name>A0A7G8BIF0_9BACT</name>
<dbReference type="InterPro" id="IPR012340">
    <property type="entry name" value="NA-bd_OB-fold"/>
</dbReference>
<keyword evidence="4" id="KW-1185">Reference proteome</keyword>
<dbReference type="RefSeq" id="WP_186743275.1">
    <property type="nucleotide sequence ID" value="NZ_CP060394.1"/>
</dbReference>
<sequence>MTWEGFYLFCFALGLCLSAIAFVGGFSHFHIGHMHLNHLGKAGHVHAGTGHGVNQNAVSPINGFTLVIFLCWFGGAGYLLERYGGFVVPMVLLLSTVAGIAGASVLFWFMAHVLAPHEHALTAEETATIGMVGRVSGAIRDHGTGEILFSQNGARRFAAARSENGLPIPRDTEVVVMRYEQGIAWVRRWDEVAGDFR</sequence>
<evidence type="ECO:0000256" key="1">
    <source>
        <dbReference type="SAM" id="Phobius"/>
    </source>
</evidence>
<feature type="domain" description="Membrane protein NfeD2 N-terminal transmembrane" evidence="2">
    <location>
        <begin position="3"/>
        <end position="115"/>
    </location>
</feature>
<evidence type="ECO:0000259" key="2">
    <source>
        <dbReference type="Pfam" id="PF25842"/>
    </source>
</evidence>
<dbReference type="AlphaFoldDB" id="A0A7G8BIF0"/>
<dbReference type="KEGG" id="adin:H7849_25625"/>
<feature type="transmembrane region" description="Helical" evidence="1">
    <location>
        <begin position="86"/>
        <end position="109"/>
    </location>
</feature>
<evidence type="ECO:0000313" key="3">
    <source>
        <dbReference type="EMBL" id="QNI32320.1"/>
    </source>
</evidence>
<dbReference type="Gene3D" id="2.40.50.140">
    <property type="entry name" value="Nucleic acid-binding proteins"/>
    <property type="match status" value="1"/>
</dbReference>
<accession>A0A7G8BIF0</accession>
<proteinExistence type="predicted"/>
<feature type="transmembrane region" description="Helical" evidence="1">
    <location>
        <begin position="61"/>
        <end position="80"/>
    </location>
</feature>
<dbReference type="Pfam" id="PF25842">
    <property type="entry name" value="NfeD_TM"/>
    <property type="match status" value="1"/>
</dbReference>